<protein>
    <submittedName>
        <fullName evidence="1">Uncharacterized protein</fullName>
    </submittedName>
</protein>
<proteinExistence type="predicted"/>
<dbReference type="EMBL" id="GBRH01247721">
    <property type="protein sequence ID" value="JAD50174.1"/>
    <property type="molecule type" value="Transcribed_RNA"/>
</dbReference>
<sequence length="18" mass="2023">MVSLHIFSSVTGMFVVRI</sequence>
<reference evidence="1" key="1">
    <citation type="submission" date="2014-09" db="EMBL/GenBank/DDBJ databases">
        <authorList>
            <person name="Magalhaes I.L.F."/>
            <person name="Oliveira U."/>
            <person name="Santos F.R."/>
            <person name="Vidigal T.H.D.A."/>
            <person name="Brescovit A.D."/>
            <person name="Santos A.J."/>
        </authorList>
    </citation>
    <scope>NUCLEOTIDE SEQUENCE</scope>
    <source>
        <tissue evidence="1">Shoot tissue taken approximately 20 cm above the soil surface</tissue>
    </source>
</reference>
<dbReference type="AlphaFoldDB" id="A0A0A9AEU3"/>
<accession>A0A0A9AEU3</accession>
<reference evidence="1" key="2">
    <citation type="journal article" date="2015" name="Data Brief">
        <title>Shoot transcriptome of the giant reed, Arundo donax.</title>
        <authorList>
            <person name="Barrero R.A."/>
            <person name="Guerrero F.D."/>
            <person name="Moolhuijzen P."/>
            <person name="Goolsby J.A."/>
            <person name="Tidwell J."/>
            <person name="Bellgard S.E."/>
            <person name="Bellgard M.I."/>
        </authorList>
    </citation>
    <scope>NUCLEOTIDE SEQUENCE</scope>
    <source>
        <tissue evidence="1">Shoot tissue taken approximately 20 cm above the soil surface</tissue>
    </source>
</reference>
<evidence type="ECO:0000313" key="1">
    <source>
        <dbReference type="EMBL" id="JAD50174.1"/>
    </source>
</evidence>
<organism evidence="1">
    <name type="scientific">Arundo donax</name>
    <name type="common">Giant reed</name>
    <name type="synonym">Donax arundinaceus</name>
    <dbReference type="NCBI Taxonomy" id="35708"/>
    <lineage>
        <taxon>Eukaryota</taxon>
        <taxon>Viridiplantae</taxon>
        <taxon>Streptophyta</taxon>
        <taxon>Embryophyta</taxon>
        <taxon>Tracheophyta</taxon>
        <taxon>Spermatophyta</taxon>
        <taxon>Magnoliopsida</taxon>
        <taxon>Liliopsida</taxon>
        <taxon>Poales</taxon>
        <taxon>Poaceae</taxon>
        <taxon>PACMAD clade</taxon>
        <taxon>Arundinoideae</taxon>
        <taxon>Arundineae</taxon>
        <taxon>Arundo</taxon>
    </lineage>
</organism>
<name>A0A0A9AEU3_ARUDO</name>